<evidence type="ECO:0000313" key="4">
    <source>
        <dbReference type="EMBL" id="CAE8642648.1"/>
    </source>
</evidence>
<dbReference type="InterPro" id="IPR013083">
    <property type="entry name" value="Znf_RING/FYVE/PHD"/>
</dbReference>
<sequence length="770" mass="83699">MFTIFLDLGISAKRISYSVLSDGLGLSARPLALICACVPGKFPTLEVLISGQLLPGILGTVSVILIAISASSIGRILQQRTLIVMARAAAALYSADGLAQLPVLLWPAGHDMLTYPASQTGVFVISVQLLCCLSLAAGVSSGFPGLSPELDNRLWMLAGAVPLRYTSLNLLEPSGPSSWILYSISFVILVFVLTPRSFWNVMRQFLEKVCELVRVVCSFAYMVISYIWPKLQEFIFSILQHPFLEIFYRRIIAPFWAAVSPWCLPMAMLVVVYSCSIALLQVAIHQKFANSLESVLILTGKTCLLATAAISGLILCLHSAGRLCSRQQPDPLQWTVLANLLIVCSSSISFPWWLFRKVFMKVTTVMWRVMSPVMQQVCRCFGTLAKFAFNKPLLSIPCVLICNVILINNVAEATAVFMPLFQLLGSLKQSVLHLQGAAAAGRMTDSSLVVVFILAVQMGAYSAVAGFLQVVRAVRSERSGDALGIQELNELAATMDDARQCGRCGFGPVDHRGCSDLSSHHMEISVRGRNRSTVSNACPRCDWFTGRLQDWPAWDGEMQTVGGRAMFRQRVWCEVVVVVRAASKALLFPYCLLRLGDWLKMPASASAFLAFSYLLPWTFENAQLASSISNPRVYRRITPSGPRTEATQGADCGAAERGQMLPNITTSQALANIMTGTPEIVFLAQGDICSVCLERFPDEALKAMDASPAAEACRALQALSPPIVALRCGHPLHVECAEAAVSAGGPRHVRCPLCREPVTLAGEASAAMFS</sequence>
<evidence type="ECO:0000256" key="2">
    <source>
        <dbReference type="SAM" id="Phobius"/>
    </source>
</evidence>
<keyword evidence="2" id="KW-0812">Transmembrane</keyword>
<feature type="transmembrane region" description="Helical" evidence="2">
    <location>
        <begin position="332"/>
        <end position="355"/>
    </location>
</feature>
<keyword evidence="2" id="KW-1133">Transmembrane helix</keyword>
<gene>
    <name evidence="4" type="ORF">PGLA1383_LOCUS57082</name>
</gene>
<dbReference type="AlphaFoldDB" id="A0A813HYH2"/>
<feature type="transmembrane region" description="Helical" evidence="2">
    <location>
        <begin position="122"/>
        <end position="146"/>
    </location>
</feature>
<dbReference type="OMA" id="WAYENAS"/>
<dbReference type="GO" id="GO:0008270">
    <property type="term" value="F:zinc ion binding"/>
    <property type="evidence" value="ECO:0007669"/>
    <property type="project" value="UniProtKB-KW"/>
</dbReference>
<evidence type="ECO:0000256" key="1">
    <source>
        <dbReference type="PROSITE-ProRule" id="PRU00175"/>
    </source>
</evidence>
<keyword evidence="1" id="KW-0862">Zinc</keyword>
<dbReference type="InterPro" id="IPR001841">
    <property type="entry name" value="Znf_RING"/>
</dbReference>
<reference evidence="4" key="1">
    <citation type="submission" date="2021-02" db="EMBL/GenBank/DDBJ databases">
        <authorList>
            <person name="Dougan E. K."/>
            <person name="Rhodes N."/>
            <person name="Thang M."/>
            <person name="Chan C."/>
        </authorList>
    </citation>
    <scope>NUCLEOTIDE SEQUENCE</scope>
</reference>
<dbReference type="SMART" id="SM00184">
    <property type="entry name" value="RING"/>
    <property type="match status" value="1"/>
</dbReference>
<feature type="transmembrane region" description="Helical" evidence="2">
    <location>
        <begin position="211"/>
        <end position="228"/>
    </location>
</feature>
<organism evidence="4 5">
    <name type="scientific">Polarella glacialis</name>
    <name type="common">Dinoflagellate</name>
    <dbReference type="NCBI Taxonomy" id="89957"/>
    <lineage>
        <taxon>Eukaryota</taxon>
        <taxon>Sar</taxon>
        <taxon>Alveolata</taxon>
        <taxon>Dinophyceae</taxon>
        <taxon>Suessiales</taxon>
        <taxon>Suessiaceae</taxon>
        <taxon>Polarella</taxon>
    </lineage>
</organism>
<accession>A0A813HYH2</accession>
<dbReference type="EMBL" id="CAJNNV010033186">
    <property type="protein sequence ID" value="CAE8642648.1"/>
    <property type="molecule type" value="Genomic_DNA"/>
</dbReference>
<evidence type="ECO:0000259" key="3">
    <source>
        <dbReference type="PROSITE" id="PS50089"/>
    </source>
</evidence>
<protein>
    <recommendedName>
        <fullName evidence="3">RING-type domain-containing protein</fullName>
    </recommendedName>
</protein>
<feature type="domain" description="RING-type" evidence="3">
    <location>
        <begin position="689"/>
        <end position="755"/>
    </location>
</feature>
<feature type="transmembrane region" description="Helical" evidence="2">
    <location>
        <begin position="448"/>
        <end position="468"/>
    </location>
</feature>
<dbReference type="Gene3D" id="3.30.40.10">
    <property type="entry name" value="Zinc/RING finger domain, C3HC4 (zinc finger)"/>
    <property type="match status" value="1"/>
</dbReference>
<feature type="transmembrane region" description="Helical" evidence="2">
    <location>
        <begin position="179"/>
        <end position="199"/>
    </location>
</feature>
<evidence type="ECO:0000313" key="5">
    <source>
        <dbReference type="Proteomes" id="UP000654075"/>
    </source>
</evidence>
<dbReference type="PROSITE" id="PS50089">
    <property type="entry name" value="ZF_RING_2"/>
    <property type="match status" value="1"/>
</dbReference>
<comment type="caution">
    <text evidence="4">The sequence shown here is derived from an EMBL/GenBank/DDBJ whole genome shotgun (WGS) entry which is preliminary data.</text>
</comment>
<dbReference type="SUPFAM" id="SSF57850">
    <property type="entry name" value="RING/U-box"/>
    <property type="match status" value="1"/>
</dbReference>
<proteinExistence type="predicted"/>
<feature type="transmembrane region" description="Helical" evidence="2">
    <location>
        <begin position="296"/>
        <end position="320"/>
    </location>
</feature>
<feature type="transmembrane region" description="Helical" evidence="2">
    <location>
        <begin position="53"/>
        <end position="77"/>
    </location>
</feature>
<keyword evidence="1" id="KW-0863">Zinc-finger</keyword>
<keyword evidence="2" id="KW-0472">Membrane</keyword>
<keyword evidence="5" id="KW-1185">Reference proteome</keyword>
<name>A0A813HYH2_POLGL</name>
<dbReference type="OrthoDB" id="429510at2759"/>
<keyword evidence="1" id="KW-0479">Metal-binding</keyword>
<dbReference type="Proteomes" id="UP000654075">
    <property type="component" value="Unassembled WGS sequence"/>
</dbReference>